<keyword evidence="4 5" id="KW-0472">Membrane</keyword>
<sequence length="271" mass="28398">MTEQMIVHLLVLVVAGLVAGFAGGLFGIGGGAILVPTFLSLFPLMGVGQEVVMHSAVGTCLALVVPAAIMATKTQHKLGNLEAHMLKTWIPWILLGTVAGTLTIQLLRTHDLKVLFTLYLFTSAIYVALKGASETGDEGEPPTVAKAGGGFVIGMLSVWLGLGGGTFAVPYLRAFHYPIKKSIAIASATGLVIGLGGAIGAAVHGWGEPGLAKFSLGYINLLAFVMIAPLVMTFAPLGSRVASKAPDRVLKWIYVALLVVISSYMAYRTFF</sequence>
<evidence type="ECO:0000313" key="6">
    <source>
        <dbReference type="EMBL" id="QEG37053.1"/>
    </source>
</evidence>
<protein>
    <recommendedName>
        <fullName evidence="5">Probable membrane transporter protein</fullName>
    </recommendedName>
</protein>
<feature type="transmembrane region" description="Helical" evidence="5">
    <location>
        <begin position="218"/>
        <end position="237"/>
    </location>
</feature>
<name>A0A5B9QT05_9BACT</name>
<dbReference type="OrthoDB" id="560496at2"/>
<comment type="subcellular location">
    <subcellularLocation>
        <location evidence="5">Cell membrane</location>
        <topology evidence="5">Multi-pass membrane protein</topology>
    </subcellularLocation>
    <subcellularLocation>
        <location evidence="1">Membrane</location>
        <topology evidence="1">Multi-pass membrane protein</topology>
    </subcellularLocation>
</comment>
<dbReference type="Proteomes" id="UP000323917">
    <property type="component" value="Chromosome"/>
</dbReference>
<feature type="transmembrane region" description="Helical" evidence="5">
    <location>
        <begin position="152"/>
        <end position="172"/>
    </location>
</feature>
<dbReference type="RefSeq" id="WP_148075332.1">
    <property type="nucleotide sequence ID" value="NZ_CP042913.1"/>
</dbReference>
<feature type="transmembrane region" description="Helical" evidence="5">
    <location>
        <begin position="51"/>
        <end position="69"/>
    </location>
</feature>
<feature type="transmembrane region" description="Helical" evidence="5">
    <location>
        <begin position="89"/>
        <end position="107"/>
    </location>
</feature>
<dbReference type="KEGG" id="bgok:Pr1d_43930"/>
<organism evidence="6 7">
    <name type="scientific">Bythopirellula goksoeyrii</name>
    <dbReference type="NCBI Taxonomy" id="1400387"/>
    <lineage>
        <taxon>Bacteria</taxon>
        <taxon>Pseudomonadati</taxon>
        <taxon>Planctomycetota</taxon>
        <taxon>Planctomycetia</taxon>
        <taxon>Pirellulales</taxon>
        <taxon>Lacipirellulaceae</taxon>
        <taxon>Bythopirellula</taxon>
    </lineage>
</organism>
<dbReference type="PANTHER" id="PTHR43483:SF3">
    <property type="entry name" value="MEMBRANE TRANSPORTER PROTEIN HI_0806-RELATED"/>
    <property type="match status" value="1"/>
</dbReference>
<keyword evidence="5" id="KW-1003">Cell membrane</keyword>
<gene>
    <name evidence="6" type="ORF">Pr1d_43930</name>
</gene>
<proteinExistence type="inferred from homology"/>
<evidence type="ECO:0000256" key="3">
    <source>
        <dbReference type="ARBA" id="ARBA00022989"/>
    </source>
</evidence>
<feature type="transmembrane region" description="Helical" evidence="5">
    <location>
        <begin position="6"/>
        <end position="39"/>
    </location>
</feature>
<dbReference type="AlphaFoldDB" id="A0A5B9QT05"/>
<evidence type="ECO:0000256" key="5">
    <source>
        <dbReference type="RuleBase" id="RU363041"/>
    </source>
</evidence>
<keyword evidence="2 5" id="KW-0812">Transmembrane</keyword>
<keyword evidence="3 5" id="KW-1133">Transmembrane helix</keyword>
<evidence type="ECO:0000256" key="4">
    <source>
        <dbReference type="ARBA" id="ARBA00023136"/>
    </source>
</evidence>
<dbReference type="Pfam" id="PF01925">
    <property type="entry name" value="TauE"/>
    <property type="match status" value="1"/>
</dbReference>
<accession>A0A5B9QT05</accession>
<feature type="transmembrane region" description="Helical" evidence="5">
    <location>
        <begin position="184"/>
        <end position="206"/>
    </location>
</feature>
<evidence type="ECO:0000256" key="1">
    <source>
        <dbReference type="ARBA" id="ARBA00004141"/>
    </source>
</evidence>
<evidence type="ECO:0000313" key="7">
    <source>
        <dbReference type="Proteomes" id="UP000323917"/>
    </source>
</evidence>
<keyword evidence="7" id="KW-1185">Reference proteome</keyword>
<evidence type="ECO:0000256" key="2">
    <source>
        <dbReference type="ARBA" id="ARBA00022692"/>
    </source>
</evidence>
<comment type="similarity">
    <text evidence="5">Belongs to the 4-toluene sulfonate uptake permease (TSUP) (TC 2.A.102) family.</text>
</comment>
<dbReference type="GO" id="GO:0005886">
    <property type="term" value="C:plasma membrane"/>
    <property type="evidence" value="ECO:0007669"/>
    <property type="project" value="UniProtKB-SubCell"/>
</dbReference>
<dbReference type="InterPro" id="IPR002781">
    <property type="entry name" value="TM_pro_TauE-like"/>
</dbReference>
<reference evidence="6 7" key="1">
    <citation type="submission" date="2019-08" db="EMBL/GenBank/DDBJ databases">
        <title>Deep-cultivation of Planctomycetes and their phenomic and genomic characterization uncovers novel biology.</title>
        <authorList>
            <person name="Wiegand S."/>
            <person name="Jogler M."/>
            <person name="Boedeker C."/>
            <person name="Pinto D."/>
            <person name="Vollmers J."/>
            <person name="Rivas-Marin E."/>
            <person name="Kohn T."/>
            <person name="Peeters S.H."/>
            <person name="Heuer A."/>
            <person name="Rast P."/>
            <person name="Oberbeckmann S."/>
            <person name="Bunk B."/>
            <person name="Jeske O."/>
            <person name="Meyerdierks A."/>
            <person name="Storesund J.E."/>
            <person name="Kallscheuer N."/>
            <person name="Luecker S."/>
            <person name="Lage O.M."/>
            <person name="Pohl T."/>
            <person name="Merkel B.J."/>
            <person name="Hornburger P."/>
            <person name="Mueller R.-W."/>
            <person name="Bruemmer F."/>
            <person name="Labrenz M."/>
            <person name="Spormann A.M."/>
            <person name="Op den Camp H."/>
            <person name="Overmann J."/>
            <person name="Amann R."/>
            <person name="Jetten M.S.M."/>
            <person name="Mascher T."/>
            <person name="Medema M.H."/>
            <person name="Devos D.P."/>
            <person name="Kaster A.-K."/>
            <person name="Ovreas L."/>
            <person name="Rohde M."/>
            <person name="Galperin M.Y."/>
            <person name="Jogler C."/>
        </authorList>
    </citation>
    <scope>NUCLEOTIDE SEQUENCE [LARGE SCALE GENOMIC DNA]</scope>
    <source>
        <strain evidence="6 7">Pr1d</strain>
    </source>
</reference>
<feature type="transmembrane region" description="Helical" evidence="5">
    <location>
        <begin position="249"/>
        <end position="267"/>
    </location>
</feature>
<dbReference type="EMBL" id="CP042913">
    <property type="protein sequence ID" value="QEG37053.1"/>
    <property type="molecule type" value="Genomic_DNA"/>
</dbReference>
<dbReference type="PANTHER" id="PTHR43483">
    <property type="entry name" value="MEMBRANE TRANSPORTER PROTEIN HI_0806-RELATED"/>
    <property type="match status" value="1"/>
</dbReference>